<dbReference type="AlphaFoldDB" id="A0AAD5YMV0"/>
<evidence type="ECO:0008006" key="3">
    <source>
        <dbReference type="Google" id="ProtNLM"/>
    </source>
</evidence>
<keyword evidence="2" id="KW-1185">Reference proteome</keyword>
<dbReference type="Gene3D" id="1.20.1280.50">
    <property type="match status" value="1"/>
</dbReference>
<accession>A0AAD5YMV0</accession>
<reference evidence="1" key="1">
    <citation type="submission" date="2022-07" db="EMBL/GenBank/DDBJ databases">
        <title>Genome Sequence of Leucocoprinus birnbaumii.</title>
        <authorList>
            <person name="Buettner E."/>
        </authorList>
    </citation>
    <scope>NUCLEOTIDE SEQUENCE</scope>
    <source>
        <strain evidence="1">VT141</strain>
    </source>
</reference>
<name>A0AAD5YMV0_9AGAR</name>
<dbReference type="Gene3D" id="3.80.10.10">
    <property type="entry name" value="Ribonuclease Inhibitor"/>
    <property type="match status" value="1"/>
</dbReference>
<proteinExistence type="predicted"/>
<evidence type="ECO:0000313" key="1">
    <source>
        <dbReference type="EMBL" id="KAJ3553390.1"/>
    </source>
</evidence>
<evidence type="ECO:0000313" key="2">
    <source>
        <dbReference type="Proteomes" id="UP001213000"/>
    </source>
</evidence>
<organism evidence="1 2">
    <name type="scientific">Leucocoprinus birnbaumii</name>
    <dbReference type="NCBI Taxonomy" id="56174"/>
    <lineage>
        <taxon>Eukaryota</taxon>
        <taxon>Fungi</taxon>
        <taxon>Dikarya</taxon>
        <taxon>Basidiomycota</taxon>
        <taxon>Agaricomycotina</taxon>
        <taxon>Agaricomycetes</taxon>
        <taxon>Agaricomycetidae</taxon>
        <taxon>Agaricales</taxon>
        <taxon>Agaricineae</taxon>
        <taxon>Agaricaceae</taxon>
        <taxon>Leucocoprinus</taxon>
    </lineage>
</organism>
<dbReference type="Proteomes" id="UP001213000">
    <property type="component" value="Unassembled WGS sequence"/>
</dbReference>
<dbReference type="EMBL" id="JANIEX010001920">
    <property type="protein sequence ID" value="KAJ3553390.1"/>
    <property type="molecule type" value="Genomic_DNA"/>
</dbReference>
<sequence>MTSSLLGVRCQCEVDPFAQPFDSPEAELSYLTEVAVQTNARITKSLHVLARIRRRCNRLRSTIYSLPPEILSTVFQLLQSPSDDLDYGNSNESSREWESFPKPDFSAITLSSVSWHWRQVTLATPRFWRSFALRMSIERVRRYTFLLQHYMARAKPFSVSVNLSFGDCHIGEEASFSREYARLYSVLFSRGNAERVCGLRLHNPPLEWLSAVSNLSSLHTLCITFESDRSSDHSGASLHLLPHALRRLFLGNTNWVSVDVPPSLKFLTLSGVPPKLEMHLFQQCPELIEYYSDNPADYETIPELRFNTPLVFHHLSSLTWAASRGINDGSASEHVFLPALKKLHLLAPEPVQGLPVIGFIRNHGKTLHTLELDQFIEWGGRNSFQSLFCHEFPCLQHLAITQAPLPVLVSSIVALTPAEDELEEGKIPLPSMKFLRLGYNGNHHNMGDMSQIGQLVSTMLEFREAGEHSEFHLDITDFEDKEDLAWPLELKQKLNQYLSSTCHPVKITQEGKVPIWL</sequence>
<dbReference type="InterPro" id="IPR032675">
    <property type="entry name" value="LRR_dom_sf"/>
</dbReference>
<gene>
    <name evidence="1" type="ORF">NP233_g12655</name>
</gene>
<protein>
    <recommendedName>
        <fullName evidence="3">F-box domain-containing protein</fullName>
    </recommendedName>
</protein>
<comment type="caution">
    <text evidence="1">The sequence shown here is derived from an EMBL/GenBank/DDBJ whole genome shotgun (WGS) entry which is preliminary data.</text>
</comment>